<evidence type="ECO:0000313" key="13">
    <source>
        <dbReference type="Proteomes" id="UP001527925"/>
    </source>
</evidence>
<evidence type="ECO:0000259" key="11">
    <source>
        <dbReference type="Pfam" id="PF03725"/>
    </source>
</evidence>
<dbReference type="Gene3D" id="3.30.230.70">
    <property type="entry name" value="GHMP Kinase, N-terminal domain"/>
    <property type="match status" value="2"/>
</dbReference>
<comment type="similarity">
    <text evidence="3">Belongs to the RNase PH family.</text>
</comment>
<dbReference type="InterPro" id="IPR001247">
    <property type="entry name" value="ExoRNase_PH_dom1"/>
</dbReference>
<dbReference type="Pfam" id="PF03725">
    <property type="entry name" value="RNase_PH_C"/>
    <property type="match status" value="1"/>
</dbReference>
<dbReference type="Proteomes" id="UP001527925">
    <property type="component" value="Unassembled WGS sequence"/>
</dbReference>
<organism evidence="12 13">
    <name type="scientific">Polyrhizophydium stewartii</name>
    <dbReference type="NCBI Taxonomy" id="2732419"/>
    <lineage>
        <taxon>Eukaryota</taxon>
        <taxon>Fungi</taxon>
        <taxon>Fungi incertae sedis</taxon>
        <taxon>Chytridiomycota</taxon>
        <taxon>Chytridiomycota incertae sedis</taxon>
        <taxon>Chytridiomycetes</taxon>
        <taxon>Rhizophydiales</taxon>
        <taxon>Rhizophydiales incertae sedis</taxon>
        <taxon>Polyrhizophydium</taxon>
    </lineage>
</organism>
<feature type="domain" description="Exoribonuclease phosphorolytic" evidence="11">
    <location>
        <begin position="169"/>
        <end position="232"/>
    </location>
</feature>
<sequence>MSGDAATGGFVLDPDTFKKIQPLEYHRRFLEQDVRADGRPLRMFRALEFRAVPNIDLPALCSPQFRPGPPGELTQSLSTFLEHIISSGHIIDLDTLCVASGRAVWVLYADIICLNYAGNVLDAAVAALMAALRNVRLPDVTVGEDADADAAPVISGKPSKPIHLSRSLVSSTFGVFDKQLLLADPTNEEEALVSSSVSVVLDDKDVVCGVFKPGGAAASKALIDECIAAARERTSRLVEALGGLGK</sequence>
<evidence type="ECO:0000313" key="12">
    <source>
        <dbReference type="EMBL" id="KAL2916810.1"/>
    </source>
</evidence>
<comment type="subcellular location">
    <subcellularLocation>
        <location evidence="1">Cytoplasm</location>
    </subcellularLocation>
    <subcellularLocation>
        <location evidence="2">Nucleus</location>
        <location evidence="2">Nucleolus</location>
    </subcellularLocation>
</comment>
<evidence type="ECO:0000256" key="7">
    <source>
        <dbReference type="ARBA" id="ARBA00022884"/>
    </source>
</evidence>
<dbReference type="Pfam" id="PF01138">
    <property type="entry name" value="RNase_PH"/>
    <property type="match status" value="1"/>
</dbReference>
<dbReference type="InterPro" id="IPR036345">
    <property type="entry name" value="ExoRNase_PH_dom2_sf"/>
</dbReference>
<accession>A0ABR4NBB5</accession>
<evidence type="ECO:0000256" key="2">
    <source>
        <dbReference type="ARBA" id="ARBA00004604"/>
    </source>
</evidence>
<reference evidence="12 13" key="1">
    <citation type="submission" date="2023-09" db="EMBL/GenBank/DDBJ databases">
        <title>Pangenome analysis of Batrachochytrium dendrobatidis and related Chytrids.</title>
        <authorList>
            <person name="Yacoub M.N."/>
            <person name="Stajich J.E."/>
            <person name="James T.Y."/>
        </authorList>
    </citation>
    <scope>NUCLEOTIDE SEQUENCE [LARGE SCALE GENOMIC DNA]</scope>
    <source>
        <strain evidence="12 13">JEL0888</strain>
    </source>
</reference>
<dbReference type="InterPro" id="IPR020568">
    <property type="entry name" value="Ribosomal_Su5_D2-typ_SF"/>
</dbReference>
<proteinExistence type="inferred from homology"/>
<dbReference type="EMBL" id="JADGIZ020000014">
    <property type="protein sequence ID" value="KAL2916810.1"/>
    <property type="molecule type" value="Genomic_DNA"/>
</dbReference>
<dbReference type="InterPro" id="IPR015847">
    <property type="entry name" value="ExoRNase_PH_dom2"/>
</dbReference>
<evidence type="ECO:0000256" key="1">
    <source>
        <dbReference type="ARBA" id="ARBA00004496"/>
    </source>
</evidence>
<feature type="domain" description="Exoribonuclease phosphorolytic" evidence="10">
    <location>
        <begin position="52"/>
        <end position="138"/>
    </location>
</feature>
<keyword evidence="8" id="KW-0539">Nucleus</keyword>
<evidence type="ECO:0000256" key="5">
    <source>
        <dbReference type="ARBA" id="ARBA00022552"/>
    </source>
</evidence>
<name>A0ABR4NBB5_9FUNG</name>
<protein>
    <recommendedName>
        <fullName evidence="9">Ribosomal RNA-processing protein 43</fullName>
    </recommendedName>
</protein>
<keyword evidence="13" id="KW-1185">Reference proteome</keyword>
<evidence type="ECO:0000256" key="3">
    <source>
        <dbReference type="ARBA" id="ARBA00006678"/>
    </source>
</evidence>
<dbReference type="SUPFAM" id="SSF54211">
    <property type="entry name" value="Ribosomal protein S5 domain 2-like"/>
    <property type="match status" value="1"/>
</dbReference>
<evidence type="ECO:0000256" key="8">
    <source>
        <dbReference type="ARBA" id="ARBA00023242"/>
    </source>
</evidence>
<evidence type="ECO:0000256" key="9">
    <source>
        <dbReference type="ARBA" id="ARBA00030617"/>
    </source>
</evidence>
<keyword evidence="5" id="KW-0698">rRNA processing</keyword>
<dbReference type="PANTHER" id="PTHR11097">
    <property type="entry name" value="EXOSOME COMPLEX EXONUCLEASE RIBOSOMAL RNA PROCESSING PROTEIN"/>
    <property type="match status" value="1"/>
</dbReference>
<evidence type="ECO:0000256" key="4">
    <source>
        <dbReference type="ARBA" id="ARBA00022490"/>
    </source>
</evidence>
<dbReference type="InterPro" id="IPR027408">
    <property type="entry name" value="PNPase/RNase_PH_dom_sf"/>
</dbReference>
<gene>
    <name evidence="12" type="ORF">HK105_203589</name>
</gene>
<dbReference type="PANTHER" id="PTHR11097:SF9">
    <property type="entry name" value="EXOSOME COMPLEX COMPONENT RRP43"/>
    <property type="match status" value="1"/>
</dbReference>
<dbReference type="SUPFAM" id="SSF55666">
    <property type="entry name" value="Ribonuclease PH domain 2-like"/>
    <property type="match status" value="1"/>
</dbReference>
<evidence type="ECO:0000259" key="10">
    <source>
        <dbReference type="Pfam" id="PF01138"/>
    </source>
</evidence>
<evidence type="ECO:0000256" key="6">
    <source>
        <dbReference type="ARBA" id="ARBA00022835"/>
    </source>
</evidence>
<dbReference type="InterPro" id="IPR050590">
    <property type="entry name" value="Exosome_comp_Rrp42_subfam"/>
</dbReference>
<keyword evidence="7" id="KW-0694">RNA-binding</keyword>
<keyword evidence="6" id="KW-0271">Exosome</keyword>
<keyword evidence="4" id="KW-0963">Cytoplasm</keyword>
<comment type="caution">
    <text evidence="12">The sequence shown here is derived from an EMBL/GenBank/DDBJ whole genome shotgun (WGS) entry which is preliminary data.</text>
</comment>